<keyword evidence="2" id="KW-0575">Peroxidase</keyword>
<keyword evidence="4" id="KW-0560">Oxidoreductase</keyword>
<evidence type="ECO:0000313" key="8">
    <source>
        <dbReference type="EMBL" id="GAA1798236.1"/>
    </source>
</evidence>
<sequence>MHGFKFFDERDRLGFVDGTENPEGAAAERAVEIGDDDPDHRGGSYVIVQKYLHDLDAWGALTVEEQQLVIGRTKVEDIELTDDIKPSNSHIALNVLELPDGTQRQILRENMPFGQVGTGEFGTYFIGYAADPGVTEEMLRNMFIGKPEGNCDRILDFSRAVTGSLYFVPTEDWLGAQPAARPR</sequence>
<keyword evidence="3" id="KW-0479">Metal-binding</keyword>
<evidence type="ECO:0000256" key="3">
    <source>
        <dbReference type="ARBA" id="ARBA00022723"/>
    </source>
</evidence>
<proteinExistence type="inferred from homology"/>
<evidence type="ECO:0000259" key="7">
    <source>
        <dbReference type="Pfam" id="PF20628"/>
    </source>
</evidence>
<reference evidence="8 9" key="1">
    <citation type="journal article" date="2019" name="Int. J. Syst. Evol. Microbiol.">
        <title>The Global Catalogue of Microorganisms (GCM) 10K type strain sequencing project: providing services to taxonomists for standard genome sequencing and annotation.</title>
        <authorList>
            <consortium name="The Broad Institute Genomics Platform"/>
            <consortium name="The Broad Institute Genome Sequencing Center for Infectious Disease"/>
            <person name="Wu L."/>
            <person name="Ma J."/>
        </authorList>
    </citation>
    <scope>NUCLEOTIDE SEQUENCE [LARGE SCALE GENOMIC DNA]</scope>
    <source>
        <strain evidence="8 9">JCM 15592</strain>
    </source>
</reference>
<dbReference type="PROSITE" id="PS51404">
    <property type="entry name" value="DYP_PEROXIDASE"/>
    <property type="match status" value="1"/>
</dbReference>
<dbReference type="RefSeq" id="WP_344085241.1">
    <property type="nucleotide sequence ID" value="NZ_BAAAPO010000037.1"/>
</dbReference>
<dbReference type="PANTHER" id="PTHR30521">
    <property type="entry name" value="DEFERROCHELATASE/PEROXIDASE"/>
    <property type="match status" value="1"/>
</dbReference>
<dbReference type="NCBIfam" id="TIGR01413">
    <property type="entry name" value="Dyp_perox_fam"/>
    <property type="match status" value="1"/>
</dbReference>
<name>A0ABN2LU38_9MICO</name>
<dbReference type="InterPro" id="IPR048328">
    <property type="entry name" value="Dyp_perox_C"/>
</dbReference>
<feature type="domain" description="Dyp-type peroxidase C-terminal" evidence="7">
    <location>
        <begin position="8"/>
        <end position="171"/>
    </location>
</feature>
<evidence type="ECO:0000256" key="4">
    <source>
        <dbReference type="ARBA" id="ARBA00023002"/>
    </source>
</evidence>
<comment type="cofactor">
    <cofactor evidence="1">
        <name>heme b</name>
        <dbReference type="ChEBI" id="CHEBI:60344"/>
    </cofactor>
</comment>
<dbReference type="SUPFAM" id="SSF54909">
    <property type="entry name" value="Dimeric alpha+beta barrel"/>
    <property type="match status" value="1"/>
</dbReference>
<evidence type="ECO:0000256" key="5">
    <source>
        <dbReference type="ARBA" id="ARBA00023004"/>
    </source>
</evidence>
<gene>
    <name evidence="8" type="ORF">GCM10009811_22860</name>
</gene>
<dbReference type="EMBL" id="BAAAPO010000037">
    <property type="protein sequence ID" value="GAA1798236.1"/>
    <property type="molecule type" value="Genomic_DNA"/>
</dbReference>
<evidence type="ECO:0000256" key="1">
    <source>
        <dbReference type="ARBA" id="ARBA00001970"/>
    </source>
</evidence>
<dbReference type="Pfam" id="PF20628">
    <property type="entry name" value="Dyp_perox_C"/>
    <property type="match status" value="1"/>
</dbReference>
<protein>
    <recommendedName>
        <fullName evidence="7">Dyp-type peroxidase C-terminal domain-containing protein</fullName>
    </recommendedName>
</protein>
<keyword evidence="5" id="KW-0408">Iron</keyword>
<dbReference type="InterPro" id="IPR011008">
    <property type="entry name" value="Dimeric_a/b-barrel"/>
</dbReference>
<dbReference type="InterPro" id="IPR006314">
    <property type="entry name" value="Dyp_peroxidase"/>
</dbReference>
<organism evidence="8 9">
    <name type="scientific">Nostocoides veronense</name>
    <dbReference type="NCBI Taxonomy" id="330836"/>
    <lineage>
        <taxon>Bacteria</taxon>
        <taxon>Bacillati</taxon>
        <taxon>Actinomycetota</taxon>
        <taxon>Actinomycetes</taxon>
        <taxon>Micrococcales</taxon>
        <taxon>Intrasporangiaceae</taxon>
        <taxon>Nostocoides</taxon>
    </lineage>
</organism>
<accession>A0ABN2LU38</accession>
<evidence type="ECO:0000256" key="6">
    <source>
        <dbReference type="ARBA" id="ARBA00025737"/>
    </source>
</evidence>
<comment type="similarity">
    <text evidence="6">Belongs to the DyP-type peroxidase family.</text>
</comment>
<evidence type="ECO:0000313" key="9">
    <source>
        <dbReference type="Proteomes" id="UP001499938"/>
    </source>
</evidence>
<comment type="caution">
    <text evidence="8">The sequence shown here is derived from an EMBL/GenBank/DDBJ whole genome shotgun (WGS) entry which is preliminary data.</text>
</comment>
<dbReference type="Proteomes" id="UP001499938">
    <property type="component" value="Unassembled WGS sequence"/>
</dbReference>
<evidence type="ECO:0000256" key="2">
    <source>
        <dbReference type="ARBA" id="ARBA00022559"/>
    </source>
</evidence>
<keyword evidence="9" id="KW-1185">Reference proteome</keyword>
<dbReference type="PANTHER" id="PTHR30521:SF0">
    <property type="entry name" value="DYP-TYPE PEROXIDASE FAMILY PROTEIN"/>
    <property type="match status" value="1"/>
</dbReference>